<evidence type="ECO:0000313" key="2">
    <source>
        <dbReference type="EMBL" id="KAH7141264.1"/>
    </source>
</evidence>
<accession>A0A9P9EKP0</accession>
<dbReference type="OrthoDB" id="5055819at2759"/>
<sequence length="241" mass="27572">MTDASDGFQNESSEPETSSDKNGEERQSSLETDGIHGDPDEISLGLRTNPDTDSGNSGTDSQDDEFAEWHWLEQIDACAHVGRRKIAQCDAKLIRHDWMRYDFLTEIQEPENEEASALGFDLFDRYGCLRREFYEHEEKQDTGVWGKELEQGDILLIGNITVDFLYRRNGAATEIVKAILDKTRRKSEHFFVFARAQFESKVYDPGAEGTHREKTNGEGFFRSPRWCQTASRASVCMRLRA</sequence>
<reference evidence="2" key="1">
    <citation type="journal article" date="2021" name="Nat. Commun.">
        <title>Genetic determinants of endophytism in the Arabidopsis root mycobiome.</title>
        <authorList>
            <person name="Mesny F."/>
            <person name="Miyauchi S."/>
            <person name="Thiergart T."/>
            <person name="Pickel B."/>
            <person name="Atanasova L."/>
            <person name="Karlsson M."/>
            <person name="Huettel B."/>
            <person name="Barry K.W."/>
            <person name="Haridas S."/>
            <person name="Chen C."/>
            <person name="Bauer D."/>
            <person name="Andreopoulos W."/>
            <person name="Pangilinan J."/>
            <person name="LaButti K."/>
            <person name="Riley R."/>
            <person name="Lipzen A."/>
            <person name="Clum A."/>
            <person name="Drula E."/>
            <person name="Henrissat B."/>
            <person name="Kohler A."/>
            <person name="Grigoriev I.V."/>
            <person name="Martin F.M."/>
            <person name="Hacquard S."/>
        </authorList>
    </citation>
    <scope>NUCLEOTIDE SEQUENCE</scope>
    <source>
        <strain evidence="2">MPI-CAGE-AT-0021</strain>
    </source>
</reference>
<dbReference type="EMBL" id="JAGMUU010000012">
    <property type="protein sequence ID" value="KAH7141264.1"/>
    <property type="molecule type" value="Genomic_DNA"/>
</dbReference>
<feature type="compositionally biased region" description="Polar residues" evidence="1">
    <location>
        <begin position="7"/>
        <end position="16"/>
    </location>
</feature>
<evidence type="ECO:0000313" key="3">
    <source>
        <dbReference type="Proteomes" id="UP000717696"/>
    </source>
</evidence>
<evidence type="ECO:0000256" key="1">
    <source>
        <dbReference type="SAM" id="MobiDB-lite"/>
    </source>
</evidence>
<proteinExistence type="predicted"/>
<protein>
    <submittedName>
        <fullName evidence="2">Uncharacterized protein</fullName>
    </submittedName>
</protein>
<keyword evidence="3" id="KW-1185">Reference proteome</keyword>
<organism evidence="2 3">
    <name type="scientific">Dactylonectria estremocensis</name>
    <dbReference type="NCBI Taxonomy" id="1079267"/>
    <lineage>
        <taxon>Eukaryota</taxon>
        <taxon>Fungi</taxon>
        <taxon>Dikarya</taxon>
        <taxon>Ascomycota</taxon>
        <taxon>Pezizomycotina</taxon>
        <taxon>Sordariomycetes</taxon>
        <taxon>Hypocreomycetidae</taxon>
        <taxon>Hypocreales</taxon>
        <taxon>Nectriaceae</taxon>
        <taxon>Dactylonectria</taxon>
    </lineage>
</organism>
<dbReference type="Proteomes" id="UP000717696">
    <property type="component" value="Unassembled WGS sequence"/>
</dbReference>
<feature type="region of interest" description="Disordered" evidence="1">
    <location>
        <begin position="1"/>
        <end position="63"/>
    </location>
</feature>
<dbReference type="AlphaFoldDB" id="A0A9P9EKP0"/>
<gene>
    <name evidence="2" type="ORF">B0J13DRAFT_55719</name>
</gene>
<feature type="compositionally biased region" description="Basic and acidic residues" evidence="1">
    <location>
        <begin position="18"/>
        <end position="39"/>
    </location>
</feature>
<name>A0A9P9EKP0_9HYPO</name>
<comment type="caution">
    <text evidence="2">The sequence shown here is derived from an EMBL/GenBank/DDBJ whole genome shotgun (WGS) entry which is preliminary data.</text>
</comment>
<feature type="compositionally biased region" description="Polar residues" evidence="1">
    <location>
        <begin position="49"/>
        <end position="60"/>
    </location>
</feature>